<evidence type="ECO:0000259" key="1">
    <source>
        <dbReference type="SMART" id="SM00960"/>
    </source>
</evidence>
<dbReference type="PANTHER" id="PTHR36222">
    <property type="entry name" value="SERINE PROTEASE INHIBITOR RV3364C"/>
    <property type="match status" value="1"/>
</dbReference>
<dbReference type="Proteomes" id="UP000503540">
    <property type="component" value="Chromosome"/>
</dbReference>
<reference evidence="2 3" key="1">
    <citation type="journal article" date="2019" name="ACS Chem. Biol.">
        <title>Identification and Mobilization of a Cryptic Antibiotic Biosynthesis Gene Locus from a Human-Pathogenic Nocardia Isolate.</title>
        <authorList>
            <person name="Herisse M."/>
            <person name="Ishida K."/>
            <person name="Porter J.L."/>
            <person name="Howden B."/>
            <person name="Hertweck C."/>
            <person name="Stinear T.P."/>
            <person name="Pidot S.J."/>
        </authorList>
    </citation>
    <scope>NUCLEOTIDE SEQUENCE [LARGE SCALE GENOMIC DNA]</scope>
    <source>
        <strain evidence="2 3">AUSMDU00012717</strain>
    </source>
</reference>
<proteinExistence type="predicted"/>
<evidence type="ECO:0000313" key="2">
    <source>
        <dbReference type="EMBL" id="QIS14061.1"/>
    </source>
</evidence>
<sequence>MNSTVRDLDWLLTKFVAEVPSVRHAAVVSADGLITAASADLPTEQADRLAAVTAGLASLATGVSNLFGGGVVQQSIIEMQYGYLLLMSAGSGAFLATLTTGGSDIGQVGYDMALLVDSVGTALQVTERSRSAGG</sequence>
<protein>
    <recommendedName>
        <fullName evidence="1">Roadblock/LAMTOR2 domain-containing protein</fullName>
    </recommendedName>
</protein>
<dbReference type="InterPro" id="IPR004942">
    <property type="entry name" value="Roadblock/LAMTOR2_dom"/>
</dbReference>
<dbReference type="EMBL" id="CP046172">
    <property type="protein sequence ID" value="QIS14061.1"/>
    <property type="molecule type" value="Genomic_DNA"/>
</dbReference>
<dbReference type="AlphaFoldDB" id="A0A6G9YLK1"/>
<dbReference type="SMART" id="SM00960">
    <property type="entry name" value="Robl_LC7"/>
    <property type="match status" value="1"/>
</dbReference>
<keyword evidence="3" id="KW-1185">Reference proteome</keyword>
<dbReference type="Pfam" id="PF03259">
    <property type="entry name" value="Robl_LC7"/>
    <property type="match status" value="1"/>
</dbReference>
<evidence type="ECO:0000313" key="3">
    <source>
        <dbReference type="Proteomes" id="UP000503540"/>
    </source>
</evidence>
<dbReference type="KEGG" id="nah:F5544_31095"/>
<dbReference type="InterPro" id="IPR053141">
    <property type="entry name" value="Mycobact_SerProt_Inhib_Rv3364c"/>
</dbReference>
<name>A0A6G9YLK1_9NOCA</name>
<dbReference type="RefSeq" id="WP_167476518.1">
    <property type="nucleotide sequence ID" value="NZ_CP046172.1"/>
</dbReference>
<dbReference type="Gene3D" id="3.30.450.30">
    <property type="entry name" value="Dynein light chain 2a, cytoplasmic"/>
    <property type="match status" value="1"/>
</dbReference>
<feature type="domain" description="Roadblock/LAMTOR2" evidence="1">
    <location>
        <begin position="9"/>
        <end position="99"/>
    </location>
</feature>
<organism evidence="2 3">
    <name type="scientific">Nocardia arthritidis</name>
    <dbReference type="NCBI Taxonomy" id="228602"/>
    <lineage>
        <taxon>Bacteria</taxon>
        <taxon>Bacillati</taxon>
        <taxon>Actinomycetota</taxon>
        <taxon>Actinomycetes</taxon>
        <taxon>Mycobacteriales</taxon>
        <taxon>Nocardiaceae</taxon>
        <taxon>Nocardia</taxon>
    </lineage>
</organism>
<accession>A0A6G9YLK1</accession>
<dbReference type="PANTHER" id="PTHR36222:SF1">
    <property type="entry name" value="SERINE PROTEASE INHIBITOR RV3364C"/>
    <property type="match status" value="1"/>
</dbReference>
<gene>
    <name evidence="2" type="ORF">F5544_31095</name>
</gene>
<dbReference type="SUPFAM" id="SSF103196">
    <property type="entry name" value="Roadblock/LC7 domain"/>
    <property type="match status" value="1"/>
</dbReference>